<keyword evidence="1" id="KW-0732">Signal</keyword>
<name>A0A4V6DBZ7_SETVI</name>
<feature type="chain" id="PRO_5020467512" evidence="1">
    <location>
        <begin position="19"/>
        <end position="37"/>
    </location>
</feature>
<dbReference type="Gramene" id="TKW35826">
    <property type="protein sequence ID" value="TKW35826"/>
    <property type="gene ID" value="SEVIR_2G400450v2"/>
</dbReference>
<keyword evidence="3" id="KW-1185">Reference proteome</keyword>
<evidence type="ECO:0000313" key="3">
    <source>
        <dbReference type="Proteomes" id="UP000298652"/>
    </source>
</evidence>
<reference evidence="2" key="1">
    <citation type="submission" date="2019-03" db="EMBL/GenBank/DDBJ databases">
        <title>WGS assembly of Setaria viridis.</title>
        <authorList>
            <person name="Huang P."/>
            <person name="Jenkins J."/>
            <person name="Grimwood J."/>
            <person name="Barry K."/>
            <person name="Healey A."/>
            <person name="Mamidi S."/>
            <person name="Sreedasyam A."/>
            <person name="Shu S."/>
            <person name="Feldman M."/>
            <person name="Wu J."/>
            <person name="Yu Y."/>
            <person name="Chen C."/>
            <person name="Johnson J."/>
            <person name="Rokhsar D."/>
            <person name="Baxter I."/>
            <person name="Schmutz J."/>
            <person name="Brutnell T."/>
            <person name="Kellogg E."/>
        </authorList>
    </citation>
    <scope>NUCLEOTIDE SEQUENCE [LARGE SCALE GENOMIC DNA]</scope>
</reference>
<accession>A0A4V6DBZ7</accession>
<dbReference type="EMBL" id="CM016553">
    <property type="protein sequence ID" value="TKW35826.1"/>
    <property type="molecule type" value="Genomic_DNA"/>
</dbReference>
<dbReference type="AlphaFoldDB" id="A0A4V6DBZ7"/>
<sequence>MSCPTGLVFLKCTVFASSAVTRCYCYGTHISGSRTLG</sequence>
<organism evidence="2 3">
    <name type="scientific">Setaria viridis</name>
    <name type="common">Green bristlegrass</name>
    <name type="synonym">Setaria italica subsp. viridis</name>
    <dbReference type="NCBI Taxonomy" id="4556"/>
    <lineage>
        <taxon>Eukaryota</taxon>
        <taxon>Viridiplantae</taxon>
        <taxon>Streptophyta</taxon>
        <taxon>Embryophyta</taxon>
        <taxon>Tracheophyta</taxon>
        <taxon>Spermatophyta</taxon>
        <taxon>Magnoliopsida</taxon>
        <taxon>Liliopsida</taxon>
        <taxon>Poales</taxon>
        <taxon>Poaceae</taxon>
        <taxon>PACMAD clade</taxon>
        <taxon>Panicoideae</taxon>
        <taxon>Panicodae</taxon>
        <taxon>Paniceae</taxon>
        <taxon>Cenchrinae</taxon>
        <taxon>Setaria</taxon>
    </lineage>
</organism>
<feature type="signal peptide" evidence="1">
    <location>
        <begin position="1"/>
        <end position="18"/>
    </location>
</feature>
<evidence type="ECO:0000313" key="2">
    <source>
        <dbReference type="EMBL" id="TKW35826.1"/>
    </source>
</evidence>
<dbReference type="Proteomes" id="UP000298652">
    <property type="component" value="Chromosome 2"/>
</dbReference>
<protein>
    <submittedName>
        <fullName evidence="2">Uncharacterized protein</fullName>
    </submittedName>
</protein>
<evidence type="ECO:0000256" key="1">
    <source>
        <dbReference type="SAM" id="SignalP"/>
    </source>
</evidence>
<gene>
    <name evidence="2" type="ORF">SEVIR_2G400450v2</name>
</gene>
<proteinExistence type="predicted"/>